<sequence>NPFYTNWYRRGFKPLQSPPNRIRP</sequence>
<feature type="non-terminal residue" evidence="1">
    <location>
        <position position="1"/>
    </location>
</feature>
<dbReference type="EMBL" id="NCVQ01000004">
    <property type="protein sequence ID" value="PWZ30395.1"/>
    <property type="molecule type" value="Genomic_DNA"/>
</dbReference>
<name>A0A3L6FB44_MAIZE</name>
<reference evidence="1" key="1">
    <citation type="journal article" date="2018" name="Nat. Genet.">
        <title>Extensive intraspecific gene order and gene structural variations between Mo17 and other maize genomes.</title>
        <authorList>
            <person name="Sun S."/>
            <person name="Zhou Y."/>
            <person name="Chen J."/>
            <person name="Shi J."/>
            <person name="Zhao H."/>
            <person name="Zhao H."/>
            <person name="Song W."/>
            <person name="Zhang M."/>
            <person name="Cui Y."/>
            <person name="Dong X."/>
            <person name="Liu H."/>
            <person name="Ma X."/>
            <person name="Jiao Y."/>
            <person name="Wang B."/>
            <person name="Wei X."/>
            <person name="Stein J.C."/>
            <person name="Glaubitz J.C."/>
            <person name="Lu F."/>
            <person name="Yu G."/>
            <person name="Liang C."/>
            <person name="Fengler K."/>
            <person name="Li B."/>
            <person name="Rafalski A."/>
            <person name="Schnable P.S."/>
            <person name="Ware D.H."/>
            <person name="Buckler E.S."/>
            <person name="Lai J."/>
        </authorList>
    </citation>
    <scope>NUCLEOTIDE SEQUENCE [LARGE SCALE GENOMIC DNA]</scope>
    <source>
        <tissue evidence="1">Seedling</tissue>
    </source>
</reference>
<proteinExistence type="predicted"/>
<accession>A0A3L6FB44</accession>
<dbReference type="AlphaFoldDB" id="A0A3L6FB44"/>
<organism evidence="1">
    <name type="scientific">Zea mays</name>
    <name type="common">Maize</name>
    <dbReference type="NCBI Taxonomy" id="4577"/>
    <lineage>
        <taxon>Eukaryota</taxon>
        <taxon>Viridiplantae</taxon>
        <taxon>Streptophyta</taxon>
        <taxon>Embryophyta</taxon>
        <taxon>Tracheophyta</taxon>
        <taxon>Spermatophyta</taxon>
        <taxon>Magnoliopsida</taxon>
        <taxon>Liliopsida</taxon>
        <taxon>Poales</taxon>
        <taxon>Poaceae</taxon>
        <taxon>PACMAD clade</taxon>
        <taxon>Panicoideae</taxon>
        <taxon>Andropogonodae</taxon>
        <taxon>Andropogoneae</taxon>
        <taxon>Tripsacinae</taxon>
        <taxon>Zea</taxon>
    </lineage>
</organism>
<evidence type="ECO:0000313" key="1">
    <source>
        <dbReference type="EMBL" id="PWZ30395.1"/>
    </source>
</evidence>
<gene>
    <name evidence="1" type="ORF">Zm00014a_036814</name>
</gene>
<protein>
    <submittedName>
        <fullName evidence="1">Uncharacterized protein</fullName>
    </submittedName>
</protein>
<comment type="caution">
    <text evidence="1">The sequence shown here is derived from an EMBL/GenBank/DDBJ whole genome shotgun (WGS) entry which is preliminary data.</text>
</comment>
<dbReference type="Proteomes" id="UP000251960">
    <property type="component" value="Chromosome 3"/>
</dbReference>